<dbReference type="Proteomes" id="UP000485058">
    <property type="component" value="Unassembled WGS sequence"/>
</dbReference>
<evidence type="ECO:0000313" key="2">
    <source>
        <dbReference type="EMBL" id="GFH30173.1"/>
    </source>
</evidence>
<feature type="non-terminal residue" evidence="2">
    <location>
        <position position="1"/>
    </location>
</feature>
<protein>
    <submittedName>
        <fullName evidence="2">Uncharacterized protein</fullName>
    </submittedName>
</protein>
<organism evidence="2 3">
    <name type="scientific">Haematococcus lacustris</name>
    <name type="common">Green alga</name>
    <name type="synonym">Haematococcus pluvialis</name>
    <dbReference type="NCBI Taxonomy" id="44745"/>
    <lineage>
        <taxon>Eukaryota</taxon>
        <taxon>Viridiplantae</taxon>
        <taxon>Chlorophyta</taxon>
        <taxon>core chlorophytes</taxon>
        <taxon>Chlorophyceae</taxon>
        <taxon>CS clade</taxon>
        <taxon>Chlamydomonadales</taxon>
        <taxon>Haematococcaceae</taxon>
        <taxon>Haematococcus</taxon>
    </lineage>
</organism>
<comment type="caution">
    <text evidence="2">The sequence shown here is derived from an EMBL/GenBank/DDBJ whole genome shotgun (WGS) entry which is preliminary data.</text>
</comment>
<feature type="transmembrane region" description="Helical" evidence="1">
    <location>
        <begin position="19"/>
        <end position="43"/>
    </location>
</feature>
<reference evidence="2 3" key="1">
    <citation type="submission" date="2020-02" db="EMBL/GenBank/DDBJ databases">
        <title>Draft genome sequence of Haematococcus lacustris strain NIES-144.</title>
        <authorList>
            <person name="Morimoto D."/>
            <person name="Nakagawa S."/>
            <person name="Yoshida T."/>
            <person name="Sawayama S."/>
        </authorList>
    </citation>
    <scope>NUCLEOTIDE SEQUENCE [LARGE SCALE GENOMIC DNA]</scope>
    <source>
        <strain evidence="2 3">NIES-144</strain>
    </source>
</reference>
<evidence type="ECO:0000256" key="1">
    <source>
        <dbReference type="SAM" id="Phobius"/>
    </source>
</evidence>
<sequence length="90" mass="10109">AAGQYFEVDRRKTTLTTEIRAGTVTFLVHAVLFFIPSFLPSFLMPAKQVMEARTSSKALCRTSSLHLRQPLPPAVIHHHDMALSMLHQAH</sequence>
<proteinExistence type="predicted"/>
<evidence type="ECO:0000313" key="3">
    <source>
        <dbReference type="Proteomes" id="UP000485058"/>
    </source>
</evidence>
<gene>
    <name evidence="2" type="ORF">HaLaN_28972</name>
</gene>
<dbReference type="AlphaFoldDB" id="A0A6A0ACS9"/>
<keyword evidence="1" id="KW-0812">Transmembrane</keyword>
<keyword evidence="1" id="KW-0472">Membrane</keyword>
<keyword evidence="3" id="KW-1185">Reference proteome</keyword>
<accession>A0A6A0ACS9</accession>
<name>A0A6A0ACS9_HAELA</name>
<feature type="non-terminal residue" evidence="2">
    <location>
        <position position="90"/>
    </location>
</feature>
<dbReference type="EMBL" id="BLLF01004746">
    <property type="protein sequence ID" value="GFH30173.1"/>
    <property type="molecule type" value="Genomic_DNA"/>
</dbReference>
<keyword evidence="1" id="KW-1133">Transmembrane helix</keyword>